<dbReference type="InterPro" id="IPR025721">
    <property type="entry name" value="Exosome_cplx_N_dom"/>
</dbReference>
<dbReference type="PaxDb" id="3055-EDO97018"/>
<dbReference type="STRING" id="3055.A0A2K3D3J5"/>
<dbReference type="GO" id="GO:0034475">
    <property type="term" value="P:U4 snRNA 3'-end processing"/>
    <property type="evidence" value="ECO:0000318"/>
    <property type="project" value="GO_Central"/>
</dbReference>
<dbReference type="GO" id="GO:0003723">
    <property type="term" value="F:RNA binding"/>
    <property type="evidence" value="ECO:0000318"/>
    <property type="project" value="GO_Central"/>
</dbReference>
<evidence type="ECO:0000259" key="8">
    <source>
        <dbReference type="PROSITE" id="PS50126"/>
    </source>
</evidence>
<dbReference type="OrthoDB" id="1650at2759"/>
<dbReference type="GO" id="GO:0000956">
    <property type="term" value="P:nuclear-transcribed mRNA catabolic process"/>
    <property type="evidence" value="ECO:0000318"/>
    <property type="project" value="GO_Central"/>
</dbReference>
<dbReference type="CDD" id="cd05789">
    <property type="entry name" value="S1_Rrp4"/>
    <property type="match status" value="1"/>
</dbReference>
<dbReference type="InterPro" id="IPR004088">
    <property type="entry name" value="KH_dom_type_1"/>
</dbReference>
<dbReference type="PANTHER" id="PTHR21321:SF4">
    <property type="entry name" value="EXOSOME COMPLEX COMPONENT RRP4"/>
    <property type="match status" value="1"/>
</dbReference>
<dbReference type="SUPFAM" id="SSF110324">
    <property type="entry name" value="Ribosomal L27 protein-like"/>
    <property type="match status" value="1"/>
</dbReference>
<evidence type="ECO:0000313" key="10">
    <source>
        <dbReference type="Proteomes" id="UP000006906"/>
    </source>
</evidence>
<dbReference type="FunCoup" id="A0A2K3D3J5">
    <property type="interactions" value="1901"/>
</dbReference>
<comment type="subcellular location">
    <subcellularLocation>
        <location evidence="1">Nucleus</location>
    </subcellularLocation>
</comment>
<dbReference type="OMA" id="MENIDIH"/>
<dbReference type="Gramene" id="PNW75100">
    <property type="protein sequence ID" value="PNW75100"/>
    <property type="gene ID" value="CHLRE_12g496450v5"/>
</dbReference>
<evidence type="ECO:0000256" key="4">
    <source>
        <dbReference type="ARBA" id="ARBA00022835"/>
    </source>
</evidence>
<dbReference type="KEGG" id="cre:CHLRE_12g496450v5"/>
<sequence length="328" mass="34902">MAAAGAVAVKVRALVPGADVALIERVLNVHDAPSNTTFVCVGDEISTEGQEGFLRGHGTQVVDGKLVATVCGVVERVNKLIYVKTLNSRYNAEQGDVVVGRVADLAGKAWRVDLKSRQEAKLLLSAVHLPGGIQRRRNAEDELNMRSFFREGELISAEVQSVHADGSVALHTRSAKYGKLVCGQLLEVPPNLIKRQKQHFHTLEALGVELIIGCNGLVWVAPLRPDRLAAANAAAGGGAGSAGADEDEAAAAAPPPPPSRMQLEVVCRMANAIRVLTRLYMPVYPASIMATYEAAVEGEVALADMMEPGFLEAVVGQEAQRRSSAMQE</sequence>
<dbReference type="GO" id="GO:0071051">
    <property type="term" value="P:poly(A)-dependent snoRNA 3'-end processing"/>
    <property type="evidence" value="ECO:0000318"/>
    <property type="project" value="GO_Central"/>
</dbReference>
<dbReference type="GO" id="GO:0071034">
    <property type="term" value="P:CUT catabolic process"/>
    <property type="evidence" value="ECO:0000318"/>
    <property type="project" value="GO_Central"/>
</dbReference>
<dbReference type="FunFam" id="2.40.50.140:FF:000038">
    <property type="entry name" value="Exosome complex component RRP4"/>
    <property type="match status" value="1"/>
</dbReference>
<dbReference type="SUPFAM" id="SSF54791">
    <property type="entry name" value="Eukaryotic type KH-domain (KH-domain type I)"/>
    <property type="match status" value="1"/>
</dbReference>
<dbReference type="InParanoid" id="A0A2K3D3J5"/>
<dbReference type="InterPro" id="IPR026699">
    <property type="entry name" value="Exosome_RNA_bind1/RRP40/RRP4"/>
</dbReference>
<dbReference type="PROSITE" id="PS50126">
    <property type="entry name" value="S1"/>
    <property type="match status" value="1"/>
</dbReference>
<name>A0A2K3D3J5_CHLRE</name>
<evidence type="ECO:0000256" key="7">
    <source>
        <dbReference type="SAM" id="MobiDB-lite"/>
    </source>
</evidence>
<dbReference type="SUPFAM" id="SSF50249">
    <property type="entry name" value="Nucleic acid-binding proteins"/>
    <property type="match status" value="1"/>
</dbReference>
<dbReference type="GO" id="GO:0071038">
    <property type="term" value="P:TRAMP-dependent tRNA surveillance pathway"/>
    <property type="evidence" value="ECO:0000318"/>
    <property type="project" value="GO_Central"/>
</dbReference>
<comment type="similarity">
    <text evidence="2">Belongs to the RRP4 family.</text>
</comment>
<keyword evidence="4" id="KW-0271">Exosome</keyword>
<dbReference type="InterPro" id="IPR003029">
    <property type="entry name" value="S1_domain"/>
</dbReference>
<dbReference type="AlphaFoldDB" id="A0A2K3D3J5"/>
<dbReference type="PANTHER" id="PTHR21321">
    <property type="entry name" value="PNAS-3 RELATED"/>
    <property type="match status" value="1"/>
</dbReference>
<reference evidence="9 10" key="1">
    <citation type="journal article" date="2007" name="Science">
        <title>The Chlamydomonas genome reveals the evolution of key animal and plant functions.</title>
        <authorList>
            <person name="Merchant S.S."/>
            <person name="Prochnik S.E."/>
            <person name="Vallon O."/>
            <person name="Harris E.H."/>
            <person name="Karpowicz S.J."/>
            <person name="Witman G.B."/>
            <person name="Terry A."/>
            <person name="Salamov A."/>
            <person name="Fritz-Laylin L.K."/>
            <person name="Marechal-Drouard L."/>
            <person name="Marshall W.F."/>
            <person name="Qu L.H."/>
            <person name="Nelson D.R."/>
            <person name="Sanderfoot A.A."/>
            <person name="Spalding M.H."/>
            <person name="Kapitonov V.V."/>
            <person name="Ren Q."/>
            <person name="Ferris P."/>
            <person name="Lindquist E."/>
            <person name="Shapiro H."/>
            <person name="Lucas S.M."/>
            <person name="Grimwood J."/>
            <person name="Schmutz J."/>
            <person name="Cardol P."/>
            <person name="Cerutti H."/>
            <person name="Chanfreau G."/>
            <person name="Chen C.L."/>
            <person name="Cognat V."/>
            <person name="Croft M.T."/>
            <person name="Dent R."/>
            <person name="Dutcher S."/>
            <person name="Fernandez E."/>
            <person name="Fukuzawa H."/>
            <person name="Gonzalez-Ballester D."/>
            <person name="Gonzalez-Halphen D."/>
            <person name="Hallmann A."/>
            <person name="Hanikenne M."/>
            <person name="Hippler M."/>
            <person name="Inwood W."/>
            <person name="Jabbari K."/>
            <person name="Kalanon M."/>
            <person name="Kuras R."/>
            <person name="Lefebvre P.A."/>
            <person name="Lemaire S.D."/>
            <person name="Lobanov A.V."/>
            <person name="Lohr M."/>
            <person name="Manuell A."/>
            <person name="Meier I."/>
            <person name="Mets L."/>
            <person name="Mittag M."/>
            <person name="Mittelmeier T."/>
            <person name="Moroney J.V."/>
            <person name="Moseley J."/>
            <person name="Napoli C."/>
            <person name="Nedelcu A.M."/>
            <person name="Niyogi K."/>
            <person name="Novoselov S.V."/>
            <person name="Paulsen I.T."/>
            <person name="Pazour G."/>
            <person name="Purton S."/>
            <person name="Ral J.P."/>
            <person name="Riano-Pachon D.M."/>
            <person name="Riekhof W."/>
            <person name="Rymarquis L."/>
            <person name="Schroda M."/>
            <person name="Stern D."/>
            <person name="Umen J."/>
            <person name="Willows R."/>
            <person name="Wilson N."/>
            <person name="Zimmer S.L."/>
            <person name="Allmer J."/>
            <person name="Balk J."/>
            <person name="Bisova K."/>
            <person name="Chen C.J."/>
            <person name="Elias M."/>
            <person name="Gendler K."/>
            <person name="Hauser C."/>
            <person name="Lamb M.R."/>
            <person name="Ledford H."/>
            <person name="Long J.C."/>
            <person name="Minagawa J."/>
            <person name="Page M.D."/>
            <person name="Pan J."/>
            <person name="Pootakham W."/>
            <person name="Roje S."/>
            <person name="Rose A."/>
            <person name="Stahlberg E."/>
            <person name="Terauchi A.M."/>
            <person name="Yang P."/>
            <person name="Ball S."/>
            <person name="Bowler C."/>
            <person name="Dieckmann C.L."/>
            <person name="Gladyshev V.N."/>
            <person name="Green P."/>
            <person name="Jorgensen R."/>
            <person name="Mayfield S."/>
            <person name="Mueller-Roeber B."/>
            <person name="Rajamani S."/>
            <person name="Sayre R.T."/>
            <person name="Brokstein P."/>
            <person name="Dubchak I."/>
            <person name="Goodstein D."/>
            <person name="Hornick L."/>
            <person name="Huang Y.W."/>
            <person name="Jhaveri J."/>
            <person name="Luo Y."/>
            <person name="Martinez D."/>
            <person name="Ngau W.C."/>
            <person name="Otillar B."/>
            <person name="Poliakov A."/>
            <person name="Porter A."/>
            <person name="Szajkowski L."/>
            <person name="Werner G."/>
            <person name="Zhou K."/>
            <person name="Grigoriev I.V."/>
            <person name="Rokhsar D.S."/>
            <person name="Grossman A.R."/>
        </authorList>
    </citation>
    <scope>NUCLEOTIDE SEQUENCE [LARGE SCALE GENOMIC DNA]</scope>
    <source>
        <strain evidence="10">CC-503</strain>
    </source>
</reference>
<dbReference type="ExpressionAtlas" id="A0A2K3D3J5">
    <property type="expression patterns" value="baseline"/>
</dbReference>
<dbReference type="InterPro" id="IPR036612">
    <property type="entry name" value="KH_dom_type_1_sf"/>
</dbReference>
<dbReference type="RefSeq" id="XP_001702398.2">
    <property type="nucleotide sequence ID" value="XM_001702346.2"/>
</dbReference>
<keyword evidence="10" id="KW-1185">Reference proteome</keyword>
<evidence type="ECO:0000256" key="3">
    <source>
        <dbReference type="ARBA" id="ARBA00022552"/>
    </source>
</evidence>
<dbReference type="Pfam" id="PF21266">
    <property type="entry name" value="S1_RRP4"/>
    <property type="match status" value="1"/>
</dbReference>
<dbReference type="EMBL" id="CM008973">
    <property type="protein sequence ID" value="PNW75100.1"/>
    <property type="molecule type" value="Genomic_DNA"/>
</dbReference>
<dbReference type="Gene3D" id="2.40.50.140">
    <property type="entry name" value="Nucleic acid-binding proteins"/>
    <property type="match status" value="1"/>
</dbReference>
<dbReference type="GO" id="GO:0000467">
    <property type="term" value="P:exonucleolytic trimming to generate mature 3'-end of 5.8S rRNA from tricistronic rRNA transcript (SSU-rRNA, 5.8S rRNA, LSU-rRNA)"/>
    <property type="evidence" value="ECO:0000318"/>
    <property type="project" value="GO_Central"/>
</dbReference>
<dbReference type="GeneID" id="5727910"/>
<feature type="domain" description="S1 motif" evidence="8">
    <location>
        <begin position="95"/>
        <end position="173"/>
    </location>
</feature>
<dbReference type="GO" id="GO:0071035">
    <property type="term" value="P:nuclear polyadenylation-dependent rRNA catabolic process"/>
    <property type="evidence" value="ECO:0000318"/>
    <property type="project" value="GO_Central"/>
</dbReference>
<accession>A0A2K3D3J5</accession>
<keyword evidence="6" id="KW-0539">Nucleus</keyword>
<dbReference type="GO" id="GO:0000177">
    <property type="term" value="C:cytoplasmic exosome (RNase complex)"/>
    <property type="evidence" value="ECO:0000318"/>
    <property type="project" value="GO_Central"/>
</dbReference>
<evidence type="ECO:0000256" key="2">
    <source>
        <dbReference type="ARBA" id="ARBA00009155"/>
    </source>
</evidence>
<gene>
    <name evidence="9" type="ORF">CHLRE_12g496450v5</name>
</gene>
<keyword evidence="5" id="KW-0694">RNA-binding</keyword>
<evidence type="ECO:0000256" key="5">
    <source>
        <dbReference type="ARBA" id="ARBA00022884"/>
    </source>
</evidence>
<organism evidence="9 10">
    <name type="scientific">Chlamydomonas reinhardtii</name>
    <name type="common">Chlamydomonas smithii</name>
    <dbReference type="NCBI Taxonomy" id="3055"/>
    <lineage>
        <taxon>Eukaryota</taxon>
        <taxon>Viridiplantae</taxon>
        <taxon>Chlorophyta</taxon>
        <taxon>core chlorophytes</taxon>
        <taxon>Chlorophyceae</taxon>
        <taxon>CS clade</taxon>
        <taxon>Chlamydomonadales</taxon>
        <taxon>Chlamydomonadaceae</taxon>
        <taxon>Chlamydomonas</taxon>
    </lineage>
</organism>
<dbReference type="Proteomes" id="UP000006906">
    <property type="component" value="Chromosome 12"/>
</dbReference>
<proteinExistence type="inferred from homology"/>
<dbReference type="InterPro" id="IPR048565">
    <property type="entry name" value="S1_RRP4"/>
</dbReference>
<dbReference type="Pfam" id="PF14382">
    <property type="entry name" value="ECR1_N"/>
    <property type="match status" value="1"/>
</dbReference>
<feature type="region of interest" description="Disordered" evidence="7">
    <location>
        <begin position="234"/>
        <end position="257"/>
    </location>
</feature>
<dbReference type="Pfam" id="PF15985">
    <property type="entry name" value="KH_6"/>
    <property type="match status" value="1"/>
</dbReference>
<keyword evidence="3" id="KW-0698">rRNA processing</keyword>
<dbReference type="GO" id="GO:0000176">
    <property type="term" value="C:nuclear exosome (RNase complex)"/>
    <property type="evidence" value="ECO:0000318"/>
    <property type="project" value="GO_Central"/>
</dbReference>
<evidence type="ECO:0000313" key="9">
    <source>
        <dbReference type="EMBL" id="PNW75100.1"/>
    </source>
</evidence>
<dbReference type="CDD" id="cd22525">
    <property type="entry name" value="KH-I_Rrp4_eukar"/>
    <property type="match status" value="1"/>
</dbReference>
<dbReference type="InterPro" id="IPR012340">
    <property type="entry name" value="NA-bd_OB-fold"/>
</dbReference>
<evidence type="ECO:0000256" key="1">
    <source>
        <dbReference type="ARBA" id="ARBA00004123"/>
    </source>
</evidence>
<dbReference type="Gene3D" id="2.40.50.100">
    <property type="match status" value="1"/>
</dbReference>
<protein>
    <recommendedName>
        <fullName evidence="8">S1 motif domain-containing protein</fullName>
    </recommendedName>
</protein>
<evidence type="ECO:0000256" key="6">
    <source>
        <dbReference type="ARBA" id="ARBA00023242"/>
    </source>
</evidence>